<evidence type="ECO:0000256" key="3">
    <source>
        <dbReference type="ARBA" id="ARBA00010031"/>
    </source>
</evidence>
<keyword evidence="13" id="KW-0325">Glycoprotein</keyword>
<evidence type="ECO:0000256" key="15">
    <source>
        <dbReference type="PROSITE-ProRule" id="PRU01356"/>
    </source>
</evidence>
<keyword evidence="19" id="KW-1185">Reference proteome</keyword>
<feature type="chain" id="PRO_5004891167" description="CFEM domain-containing protein" evidence="16">
    <location>
        <begin position="19"/>
        <end position="197"/>
    </location>
</feature>
<evidence type="ECO:0000256" key="4">
    <source>
        <dbReference type="ARBA" id="ARBA00022475"/>
    </source>
</evidence>
<dbReference type="PANTHER" id="PTHR37928:SF2">
    <property type="entry name" value="GPI ANCHORED CFEM DOMAIN PROTEIN (AFU_ORTHOLOGUE AFUA_6G10580)"/>
    <property type="match status" value="1"/>
</dbReference>
<dbReference type="GO" id="GO:0005886">
    <property type="term" value="C:plasma membrane"/>
    <property type="evidence" value="ECO:0007669"/>
    <property type="project" value="UniProtKB-SubCell"/>
</dbReference>
<feature type="signal peptide" evidence="16">
    <location>
        <begin position="1"/>
        <end position="18"/>
    </location>
</feature>
<accession>W7ECA6</accession>
<reference evidence="18 19" key="1">
    <citation type="journal article" date="2013" name="PLoS Genet.">
        <title>Comparative genome structure, secondary metabolite, and effector coding capacity across Cochliobolus pathogens.</title>
        <authorList>
            <person name="Condon B.J."/>
            <person name="Leng Y."/>
            <person name="Wu D."/>
            <person name="Bushley K.E."/>
            <person name="Ohm R.A."/>
            <person name="Otillar R."/>
            <person name="Martin J."/>
            <person name="Schackwitz W."/>
            <person name="Grimwood J."/>
            <person name="MohdZainudin N."/>
            <person name="Xue C."/>
            <person name="Wang R."/>
            <person name="Manning V.A."/>
            <person name="Dhillon B."/>
            <person name="Tu Z.J."/>
            <person name="Steffenson B.J."/>
            <person name="Salamov A."/>
            <person name="Sun H."/>
            <person name="Lowry S."/>
            <person name="LaButti K."/>
            <person name="Han J."/>
            <person name="Copeland A."/>
            <person name="Lindquist E."/>
            <person name="Barry K."/>
            <person name="Schmutz J."/>
            <person name="Baker S.E."/>
            <person name="Ciuffetti L.M."/>
            <person name="Grigoriev I.V."/>
            <person name="Zhong S."/>
            <person name="Turgeon B.G."/>
        </authorList>
    </citation>
    <scope>NUCLEOTIDE SEQUENCE [LARGE SCALE GENOMIC DNA]</scope>
    <source>
        <strain evidence="18 19">FI3</strain>
    </source>
</reference>
<evidence type="ECO:0000256" key="6">
    <source>
        <dbReference type="ARBA" id="ARBA00022617"/>
    </source>
</evidence>
<comment type="similarity">
    <text evidence="3">Belongs to the RBT5 family.</text>
</comment>
<keyword evidence="9 16" id="KW-0732">Signal</keyword>
<dbReference type="Pfam" id="PF05730">
    <property type="entry name" value="CFEM"/>
    <property type="match status" value="1"/>
</dbReference>
<feature type="binding site" description="axial binding residue" evidence="15">
    <location>
        <position position="45"/>
    </location>
    <ligand>
        <name>heme</name>
        <dbReference type="ChEBI" id="CHEBI:30413"/>
    </ligand>
    <ligandPart>
        <name>Fe</name>
        <dbReference type="ChEBI" id="CHEBI:18248"/>
    </ligandPart>
</feature>
<name>W7ECA6_BIPV3</name>
<evidence type="ECO:0000256" key="16">
    <source>
        <dbReference type="SAM" id="SignalP"/>
    </source>
</evidence>
<evidence type="ECO:0000256" key="11">
    <source>
        <dbReference type="ARBA" id="ARBA00023136"/>
    </source>
</evidence>
<evidence type="ECO:0000256" key="13">
    <source>
        <dbReference type="ARBA" id="ARBA00023180"/>
    </source>
</evidence>
<dbReference type="EMBL" id="KI968785">
    <property type="protein sequence ID" value="EUN23525.1"/>
    <property type="molecule type" value="Genomic_DNA"/>
</dbReference>
<gene>
    <name evidence="18" type="ORF">COCVIDRAFT_108587</name>
</gene>
<evidence type="ECO:0000256" key="10">
    <source>
        <dbReference type="ARBA" id="ARBA00023004"/>
    </source>
</evidence>
<keyword evidence="11" id="KW-0472">Membrane</keyword>
<dbReference type="Proteomes" id="UP000054337">
    <property type="component" value="Unassembled WGS sequence"/>
</dbReference>
<keyword evidence="5" id="KW-0964">Secreted</keyword>
<sequence>MKTFTIASIVALASVASAQLDNIPQCALSCFIGPLTSDGCANLTDFACHCKKGDTLLAQVQPCVQKGCEAADQAKAIAAVESTCQAAGVPITIPDTGAPAQSSAPAASASPSAAPAPSSAAAHAHPHLYRYSLYDTLRYSIYDTLRLSLCLWRSYFFRLSVHWCCCPGHPGRRYHRCRRPCHARFVNYYHVFSVLTF</sequence>
<evidence type="ECO:0000256" key="14">
    <source>
        <dbReference type="ARBA" id="ARBA00023288"/>
    </source>
</evidence>
<evidence type="ECO:0000256" key="2">
    <source>
        <dbReference type="ARBA" id="ARBA00004613"/>
    </source>
</evidence>
<keyword evidence="12" id="KW-1015">Disulfide bond</keyword>
<dbReference type="GO" id="GO:0005576">
    <property type="term" value="C:extracellular region"/>
    <property type="evidence" value="ECO:0007669"/>
    <property type="project" value="UniProtKB-SubCell"/>
</dbReference>
<comment type="caution">
    <text evidence="15">Lacks conserved residue(s) required for the propagation of feature annotation.</text>
</comment>
<dbReference type="SMART" id="SM00747">
    <property type="entry name" value="CFEM"/>
    <property type="match status" value="1"/>
</dbReference>
<evidence type="ECO:0000256" key="1">
    <source>
        <dbReference type="ARBA" id="ARBA00004609"/>
    </source>
</evidence>
<dbReference type="InterPro" id="IPR008427">
    <property type="entry name" value="Extracellular_membr_CFEM_dom"/>
</dbReference>
<keyword evidence="4" id="KW-1003">Cell membrane</keyword>
<evidence type="ECO:0000256" key="7">
    <source>
        <dbReference type="ARBA" id="ARBA00022622"/>
    </source>
</evidence>
<dbReference type="GO" id="GO:0098552">
    <property type="term" value="C:side of membrane"/>
    <property type="evidence" value="ECO:0007669"/>
    <property type="project" value="UniProtKB-KW"/>
</dbReference>
<evidence type="ECO:0000256" key="12">
    <source>
        <dbReference type="ARBA" id="ARBA00023157"/>
    </source>
</evidence>
<proteinExistence type="inferred from homology"/>
<keyword evidence="8 15" id="KW-0479">Metal-binding</keyword>
<keyword evidence="10 15" id="KW-0408">Iron</keyword>
<protein>
    <recommendedName>
        <fullName evidence="17">CFEM domain-containing protein</fullName>
    </recommendedName>
</protein>
<evidence type="ECO:0000313" key="18">
    <source>
        <dbReference type="EMBL" id="EUN23525.1"/>
    </source>
</evidence>
<dbReference type="AlphaFoldDB" id="W7ECA6"/>
<dbReference type="RefSeq" id="XP_014553106.1">
    <property type="nucleotide sequence ID" value="XM_014697620.1"/>
</dbReference>
<dbReference type="InterPro" id="IPR051735">
    <property type="entry name" value="CFEM_domain"/>
</dbReference>
<evidence type="ECO:0000256" key="8">
    <source>
        <dbReference type="ARBA" id="ARBA00022723"/>
    </source>
</evidence>
<keyword evidence="7" id="KW-0336">GPI-anchor</keyword>
<comment type="subcellular location">
    <subcellularLocation>
        <location evidence="1">Cell membrane</location>
        <topology evidence="1">Lipid-anchor</topology>
        <topology evidence="1">GPI-anchor</topology>
    </subcellularLocation>
    <subcellularLocation>
        <location evidence="2">Secreted</location>
    </subcellularLocation>
</comment>
<evidence type="ECO:0000259" key="17">
    <source>
        <dbReference type="PROSITE" id="PS52012"/>
    </source>
</evidence>
<evidence type="ECO:0000256" key="9">
    <source>
        <dbReference type="ARBA" id="ARBA00022729"/>
    </source>
</evidence>
<evidence type="ECO:0000256" key="5">
    <source>
        <dbReference type="ARBA" id="ARBA00022525"/>
    </source>
</evidence>
<dbReference type="GO" id="GO:0046872">
    <property type="term" value="F:metal ion binding"/>
    <property type="evidence" value="ECO:0007669"/>
    <property type="project" value="UniProtKB-UniRule"/>
</dbReference>
<dbReference type="PROSITE" id="PS52012">
    <property type="entry name" value="CFEM"/>
    <property type="match status" value="1"/>
</dbReference>
<dbReference type="PANTHER" id="PTHR37928">
    <property type="entry name" value="CFEM DOMAIN PROTEIN (AFU_ORTHOLOGUE AFUA_6G14090)"/>
    <property type="match status" value="1"/>
</dbReference>
<dbReference type="HOGENOM" id="CLU_1383933_0_0_1"/>
<dbReference type="OrthoDB" id="3767534at2759"/>
<keyword evidence="6 15" id="KW-0349">Heme</keyword>
<dbReference type="GeneID" id="26249423"/>
<feature type="domain" description="CFEM" evidence="17">
    <location>
        <begin position="1"/>
        <end position="113"/>
    </location>
</feature>
<evidence type="ECO:0000313" key="19">
    <source>
        <dbReference type="Proteomes" id="UP000054337"/>
    </source>
</evidence>
<organism evidence="18 19">
    <name type="scientific">Bipolaris victoriae (strain FI3)</name>
    <name type="common">Victoria blight of oats agent</name>
    <name type="synonym">Cochliobolus victoriae</name>
    <dbReference type="NCBI Taxonomy" id="930091"/>
    <lineage>
        <taxon>Eukaryota</taxon>
        <taxon>Fungi</taxon>
        <taxon>Dikarya</taxon>
        <taxon>Ascomycota</taxon>
        <taxon>Pezizomycotina</taxon>
        <taxon>Dothideomycetes</taxon>
        <taxon>Pleosporomycetidae</taxon>
        <taxon>Pleosporales</taxon>
        <taxon>Pleosporineae</taxon>
        <taxon>Pleosporaceae</taxon>
        <taxon>Bipolaris</taxon>
    </lineage>
</organism>
<keyword evidence="14" id="KW-0449">Lipoprotein</keyword>